<gene>
    <name evidence="3" type="ORF">CHRIB12_LOCUS23588</name>
</gene>
<dbReference type="AlphaFoldDB" id="A0A916A0I5"/>
<keyword evidence="1" id="KW-0472">Membrane</keyword>
<evidence type="ECO:0000313" key="3">
    <source>
        <dbReference type="EMBL" id="CAB5394914.1"/>
    </source>
</evidence>
<feature type="chain" id="PRO_5036765621" evidence="2">
    <location>
        <begin position="27"/>
        <end position="218"/>
    </location>
</feature>
<dbReference type="OrthoDB" id="2372506at2759"/>
<reference evidence="3" key="1">
    <citation type="submission" date="2020-05" db="EMBL/GenBank/DDBJ databases">
        <authorList>
            <person name="Rincon C."/>
            <person name="Sanders R I."/>
            <person name="Robbins C."/>
            <person name="Chaturvedi A."/>
        </authorList>
    </citation>
    <scope>NUCLEOTIDE SEQUENCE</scope>
    <source>
        <strain evidence="3">CHB12</strain>
    </source>
</reference>
<name>A0A916A0I5_9GLOM</name>
<evidence type="ECO:0000256" key="1">
    <source>
        <dbReference type="SAM" id="Phobius"/>
    </source>
</evidence>
<evidence type="ECO:0000256" key="2">
    <source>
        <dbReference type="SAM" id="SignalP"/>
    </source>
</evidence>
<feature type="transmembrane region" description="Helical" evidence="1">
    <location>
        <begin position="174"/>
        <end position="197"/>
    </location>
</feature>
<protein>
    <submittedName>
        <fullName evidence="3">Uncharacterized protein</fullName>
    </submittedName>
</protein>
<sequence>MIMNKIFNPLFLTFIFFIFHFYYVDAKCEQITNDLKSNGNWNFDDTFYSFSGGNITFTLLFMPCGASVLLIQVVSQNGGGNFDARNFTRNDLNVDKYIGVNVITDKQHLFRIQASVSDFKNISCPNPRFSGELCYARYVDAPDCEREKNAMIIDKNKAIDEKNTAINNCKNEKAIVIVVPIVTAIIVAAGSIIAVIIKQYFDEKSSKCEICDSPKPIQ</sequence>
<accession>A0A916A0I5</accession>
<dbReference type="VEuPathDB" id="FungiDB:RhiirFUN_004155"/>
<proteinExistence type="predicted"/>
<comment type="caution">
    <text evidence="3">The sequence shown here is derived from an EMBL/GenBank/DDBJ whole genome shotgun (WGS) entry which is preliminary data.</text>
</comment>
<feature type="signal peptide" evidence="2">
    <location>
        <begin position="1"/>
        <end position="26"/>
    </location>
</feature>
<keyword evidence="1" id="KW-1133">Transmembrane helix</keyword>
<evidence type="ECO:0000313" key="4">
    <source>
        <dbReference type="Proteomes" id="UP000684084"/>
    </source>
</evidence>
<organism evidence="3 4">
    <name type="scientific">Rhizophagus irregularis</name>
    <dbReference type="NCBI Taxonomy" id="588596"/>
    <lineage>
        <taxon>Eukaryota</taxon>
        <taxon>Fungi</taxon>
        <taxon>Fungi incertae sedis</taxon>
        <taxon>Mucoromycota</taxon>
        <taxon>Glomeromycotina</taxon>
        <taxon>Glomeromycetes</taxon>
        <taxon>Glomerales</taxon>
        <taxon>Glomeraceae</taxon>
        <taxon>Rhizophagus</taxon>
    </lineage>
</organism>
<keyword evidence="2" id="KW-0732">Signal</keyword>
<keyword evidence="1" id="KW-0812">Transmembrane</keyword>
<dbReference type="Proteomes" id="UP000684084">
    <property type="component" value="Unassembled WGS sequence"/>
</dbReference>
<dbReference type="EMBL" id="CAGKOT010000093">
    <property type="protein sequence ID" value="CAB5394914.1"/>
    <property type="molecule type" value="Genomic_DNA"/>
</dbReference>